<name>A0A6F8XKC5_9ACTN</name>
<dbReference type="AlphaFoldDB" id="A0A6F8XKC5"/>
<organism evidence="2 3">
    <name type="scientific">Phytohabitans flavus</name>
    <dbReference type="NCBI Taxonomy" id="1076124"/>
    <lineage>
        <taxon>Bacteria</taxon>
        <taxon>Bacillati</taxon>
        <taxon>Actinomycetota</taxon>
        <taxon>Actinomycetes</taxon>
        <taxon>Micromonosporales</taxon>
        <taxon>Micromonosporaceae</taxon>
    </lineage>
</organism>
<feature type="compositionally biased region" description="Low complexity" evidence="1">
    <location>
        <begin position="60"/>
        <end position="76"/>
    </location>
</feature>
<evidence type="ECO:0000256" key="1">
    <source>
        <dbReference type="SAM" id="MobiDB-lite"/>
    </source>
</evidence>
<proteinExistence type="predicted"/>
<reference evidence="2 3" key="1">
    <citation type="submission" date="2020-03" db="EMBL/GenBank/DDBJ databases">
        <title>Whole genome shotgun sequence of Phytohabitans flavus NBRC 107702.</title>
        <authorList>
            <person name="Komaki H."/>
            <person name="Tamura T."/>
        </authorList>
    </citation>
    <scope>NUCLEOTIDE SEQUENCE [LARGE SCALE GENOMIC DNA]</scope>
    <source>
        <strain evidence="2 3">NBRC 107702</strain>
    </source>
</reference>
<evidence type="ECO:0000313" key="3">
    <source>
        <dbReference type="Proteomes" id="UP000502508"/>
    </source>
</evidence>
<sequence length="86" mass="9943">MKDLDRRWYAIAGLALATAIFLAYVPAHRGFFDVGVYHGAVHYWLRDGGQIYDFLRPRRTTASPTRPSPRWCSARSRCSRGTRRSR</sequence>
<protein>
    <submittedName>
        <fullName evidence="2">Uncharacterized protein</fullName>
    </submittedName>
</protein>
<dbReference type="EMBL" id="AP022870">
    <property type="protein sequence ID" value="BCB74265.1"/>
    <property type="molecule type" value="Genomic_DNA"/>
</dbReference>
<keyword evidence="3" id="KW-1185">Reference proteome</keyword>
<accession>A0A6F8XKC5</accession>
<reference evidence="2 3" key="2">
    <citation type="submission" date="2020-03" db="EMBL/GenBank/DDBJ databases">
        <authorList>
            <person name="Ichikawa N."/>
            <person name="Kimura A."/>
            <person name="Kitahashi Y."/>
            <person name="Uohara A."/>
        </authorList>
    </citation>
    <scope>NUCLEOTIDE SEQUENCE [LARGE SCALE GENOMIC DNA]</scope>
    <source>
        <strain evidence="2 3">NBRC 107702</strain>
    </source>
</reference>
<evidence type="ECO:0000313" key="2">
    <source>
        <dbReference type="EMBL" id="BCB74265.1"/>
    </source>
</evidence>
<dbReference type="Proteomes" id="UP000502508">
    <property type="component" value="Chromosome"/>
</dbReference>
<dbReference type="RefSeq" id="WP_197937854.1">
    <property type="nucleotide sequence ID" value="NZ_AP022870.1"/>
</dbReference>
<gene>
    <name evidence="2" type="ORF">Pflav_006750</name>
</gene>
<dbReference type="KEGG" id="pfla:Pflav_006750"/>
<feature type="region of interest" description="Disordered" evidence="1">
    <location>
        <begin position="59"/>
        <end position="86"/>
    </location>
</feature>
<feature type="compositionally biased region" description="Basic residues" evidence="1">
    <location>
        <begin position="77"/>
        <end position="86"/>
    </location>
</feature>